<dbReference type="GO" id="GO:0006635">
    <property type="term" value="P:fatty acid beta-oxidation"/>
    <property type="evidence" value="ECO:0007669"/>
    <property type="project" value="TreeGrafter"/>
</dbReference>
<dbReference type="EMBL" id="CP040098">
    <property type="protein sequence ID" value="QCQ23036.1"/>
    <property type="molecule type" value="Genomic_DNA"/>
</dbReference>
<dbReference type="PROSITE" id="PS00166">
    <property type="entry name" value="ENOYL_COA_HYDRATASE"/>
    <property type="match status" value="1"/>
</dbReference>
<dbReference type="SUPFAM" id="SSF52096">
    <property type="entry name" value="ClpP/crotonase"/>
    <property type="match status" value="1"/>
</dbReference>
<evidence type="ECO:0000256" key="1">
    <source>
        <dbReference type="ARBA" id="ARBA00005254"/>
    </source>
</evidence>
<dbReference type="CDD" id="cd06558">
    <property type="entry name" value="crotonase-like"/>
    <property type="match status" value="1"/>
</dbReference>
<dbReference type="PANTHER" id="PTHR11941:SF54">
    <property type="entry name" value="ENOYL-COA HYDRATASE, MITOCHONDRIAL"/>
    <property type="match status" value="1"/>
</dbReference>
<protein>
    <submittedName>
        <fullName evidence="4">Enoyl-CoA hydratase</fullName>
    </submittedName>
</protein>
<dbReference type="Gene3D" id="3.90.226.10">
    <property type="entry name" value="2-enoyl-CoA Hydratase, Chain A, domain 1"/>
    <property type="match status" value="1"/>
</dbReference>
<comment type="similarity">
    <text evidence="1 3">Belongs to the enoyl-CoA hydratase/isomerase family.</text>
</comment>
<dbReference type="InterPro" id="IPR018376">
    <property type="entry name" value="Enoyl-CoA_hyd/isom_CS"/>
</dbReference>
<name>A0A4P8L4U5_9BACT</name>
<reference evidence="4 5" key="1">
    <citation type="submission" date="2019-05" db="EMBL/GenBank/DDBJ databases">
        <title>The Complete Genome Sequence of the n-alkane-degrading Desulfoglaeba alkanexedens ALDC reveals multiple alkylsuccinate synthase gene clusters.</title>
        <authorList>
            <person name="Callaghan A.V."/>
            <person name="Davidova I.A."/>
            <person name="Duncan K.E."/>
            <person name="Morris B."/>
            <person name="McInerney M.J."/>
        </authorList>
    </citation>
    <scope>NUCLEOTIDE SEQUENCE [LARGE SCALE GENOMIC DNA]</scope>
    <source>
        <strain evidence="4 5">ALDC</strain>
    </source>
</reference>
<dbReference type="InterPro" id="IPR029045">
    <property type="entry name" value="ClpP/crotonase-like_dom_sf"/>
</dbReference>
<gene>
    <name evidence="4" type="ORF">FDQ92_13170</name>
</gene>
<dbReference type="GO" id="GO:0016829">
    <property type="term" value="F:lyase activity"/>
    <property type="evidence" value="ECO:0007669"/>
    <property type="project" value="UniProtKB-KW"/>
</dbReference>
<dbReference type="AlphaFoldDB" id="A0A4P8L4U5"/>
<dbReference type="PANTHER" id="PTHR11941">
    <property type="entry name" value="ENOYL-COA HYDRATASE-RELATED"/>
    <property type="match status" value="1"/>
</dbReference>
<dbReference type="InterPro" id="IPR001753">
    <property type="entry name" value="Enoyl-CoA_hydra/iso"/>
</dbReference>
<dbReference type="OrthoDB" id="5365311at2"/>
<dbReference type="Gene3D" id="1.10.12.10">
    <property type="entry name" value="Lyase 2-enoyl-coa Hydratase, Chain A, domain 2"/>
    <property type="match status" value="1"/>
</dbReference>
<reference evidence="4 5" key="2">
    <citation type="submission" date="2019-05" db="EMBL/GenBank/DDBJ databases">
        <authorList>
            <person name="Suflita J.M."/>
            <person name="Marks C.R."/>
        </authorList>
    </citation>
    <scope>NUCLEOTIDE SEQUENCE [LARGE SCALE GENOMIC DNA]</scope>
    <source>
        <strain evidence="4 5">ALDC</strain>
    </source>
</reference>
<dbReference type="FunFam" id="3.90.226.10:FF:000009">
    <property type="entry name" value="Carnitinyl-CoA dehydratase"/>
    <property type="match status" value="1"/>
</dbReference>
<organism evidence="4 5">
    <name type="scientific">Desulfoglaeba alkanexedens ALDC</name>
    <dbReference type="NCBI Taxonomy" id="980445"/>
    <lineage>
        <taxon>Bacteria</taxon>
        <taxon>Pseudomonadati</taxon>
        <taxon>Thermodesulfobacteriota</taxon>
        <taxon>Syntrophobacteria</taxon>
        <taxon>Syntrophobacterales</taxon>
        <taxon>Syntrophobacteraceae</taxon>
        <taxon>Desulfoglaeba</taxon>
    </lineage>
</organism>
<evidence type="ECO:0000256" key="3">
    <source>
        <dbReference type="RuleBase" id="RU003707"/>
    </source>
</evidence>
<evidence type="ECO:0000313" key="5">
    <source>
        <dbReference type="Proteomes" id="UP000298602"/>
    </source>
</evidence>
<proteinExistence type="inferred from homology"/>
<accession>A0A4P8L4U5</accession>
<dbReference type="InterPro" id="IPR014748">
    <property type="entry name" value="Enoyl-CoA_hydra_C"/>
</dbReference>
<dbReference type="KEGG" id="dax:FDQ92_13170"/>
<keyword evidence="5" id="KW-1185">Reference proteome</keyword>
<keyword evidence="2" id="KW-0456">Lyase</keyword>
<dbReference type="Proteomes" id="UP000298602">
    <property type="component" value="Chromosome"/>
</dbReference>
<sequence length="281" mass="30692">MVVGWTLARMGARRTPMKWDYVLFEKKDAIGTITLNRPDKYNAFAGRMREEILEAVESAGRDVDVRVLVITGAGKAFCSGGDVNEFVEGTSKAIADAGTATSDRMTMCKVVLAINSLEKPVIAAVNGVAAGGGCNLALSCDIRIASEKARFGQVFTRRGAHPDWGGIYFLPRLVGYAKAAELIFTGEVIDAQEAFRLGMVNKVVPHEELHRATYDLAGRIARNAPIPIALAKRGLQNFFKMDLAMALDYEAYALGVVSKSDDFMEGFKAFLEKREPVFRGR</sequence>
<evidence type="ECO:0000256" key="2">
    <source>
        <dbReference type="ARBA" id="ARBA00023239"/>
    </source>
</evidence>
<dbReference type="Pfam" id="PF00378">
    <property type="entry name" value="ECH_1"/>
    <property type="match status" value="1"/>
</dbReference>
<evidence type="ECO:0000313" key="4">
    <source>
        <dbReference type="EMBL" id="QCQ23036.1"/>
    </source>
</evidence>